<feature type="compositionally biased region" description="Low complexity" evidence="1">
    <location>
        <begin position="98"/>
        <end position="113"/>
    </location>
</feature>
<dbReference type="Proteomes" id="UP000076881">
    <property type="component" value="Unassembled WGS sequence"/>
</dbReference>
<feature type="region of interest" description="Disordered" evidence="1">
    <location>
        <begin position="1"/>
        <end position="55"/>
    </location>
</feature>
<keyword evidence="3" id="KW-1185">Reference proteome</keyword>
<evidence type="ECO:0000313" key="3">
    <source>
        <dbReference type="Proteomes" id="UP000076881"/>
    </source>
</evidence>
<organism evidence="2 3">
    <name type="scientific">Akanthomyces lecanii RCEF 1005</name>
    <dbReference type="NCBI Taxonomy" id="1081108"/>
    <lineage>
        <taxon>Eukaryota</taxon>
        <taxon>Fungi</taxon>
        <taxon>Dikarya</taxon>
        <taxon>Ascomycota</taxon>
        <taxon>Pezizomycotina</taxon>
        <taxon>Sordariomycetes</taxon>
        <taxon>Hypocreomycetidae</taxon>
        <taxon>Hypocreales</taxon>
        <taxon>Cordycipitaceae</taxon>
        <taxon>Akanthomyces</taxon>
        <taxon>Cordyceps confragosa</taxon>
    </lineage>
</organism>
<feature type="region of interest" description="Disordered" evidence="1">
    <location>
        <begin position="98"/>
        <end position="127"/>
    </location>
</feature>
<sequence>MDETKSNVEPALTAYNYKPKSKRMAREWKRQMKPSTAKGSHSDHHQRTTPPMLTEGETAVAIAKQVNGGGGGGTSYRSKKYKPMVVMAARPGIVVANGSGWPRWPSGGPTTGTLRRMASSSPTAPGGRLTYGWGCWAGARRRSSSSR</sequence>
<evidence type="ECO:0000256" key="1">
    <source>
        <dbReference type="SAM" id="MobiDB-lite"/>
    </source>
</evidence>
<evidence type="ECO:0000313" key="2">
    <source>
        <dbReference type="EMBL" id="OAA74622.1"/>
    </source>
</evidence>
<reference evidence="2 3" key="1">
    <citation type="journal article" date="2016" name="Genome Biol. Evol.">
        <title>Divergent and convergent evolution of fungal pathogenicity.</title>
        <authorList>
            <person name="Shang Y."/>
            <person name="Xiao G."/>
            <person name="Zheng P."/>
            <person name="Cen K."/>
            <person name="Zhan S."/>
            <person name="Wang C."/>
        </authorList>
    </citation>
    <scope>NUCLEOTIDE SEQUENCE [LARGE SCALE GENOMIC DNA]</scope>
    <source>
        <strain evidence="2 3">RCEF 1005</strain>
    </source>
</reference>
<dbReference type="EMBL" id="AZHF01000006">
    <property type="protein sequence ID" value="OAA74622.1"/>
    <property type="molecule type" value="Genomic_DNA"/>
</dbReference>
<protein>
    <submittedName>
        <fullName evidence="2">Uncharacterized protein</fullName>
    </submittedName>
</protein>
<accession>A0A162JWD9</accession>
<gene>
    <name evidence="2" type="ORF">LEL_08203</name>
</gene>
<name>A0A162JWD9_CORDF</name>
<proteinExistence type="predicted"/>
<comment type="caution">
    <text evidence="2">The sequence shown here is derived from an EMBL/GenBank/DDBJ whole genome shotgun (WGS) entry which is preliminary data.</text>
</comment>
<dbReference type="AlphaFoldDB" id="A0A162JWD9"/>